<feature type="domain" description="HTH tetR-type" evidence="3">
    <location>
        <begin position="8"/>
        <end position="68"/>
    </location>
</feature>
<dbReference type="PANTHER" id="PTHR30328">
    <property type="entry name" value="TRANSCRIPTIONAL REPRESSOR"/>
    <property type="match status" value="1"/>
</dbReference>
<evidence type="ECO:0000313" key="5">
    <source>
        <dbReference type="Proteomes" id="UP000824101"/>
    </source>
</evidence>
<name>A0A9D2K6J4_9FIRM</name>
<dbReference type="EMBL" id="DXBC01000111">
    <property type="protein sequence ID" value="HIZ79553.1"/>
    <property type="molecule type" value="Genomic_DNA"/>
</dbReference>
<dbReference type="InterPro" id="IPR036271">
    <property type="entry name" value="Tet_transcr_reg_TetR-rel_C_sf"/>
</dbReference>
<gene>
    <name evidence="4" type="ORF">IAA17_07180</name>
</gene>
<accession>A0A9D2K6J4</accession>
<dbReference type="GO" id="GO:0003677">
    <property type="term" value="F:DNA binding"/>
    <property type="evidence" value="ECO:0007669"/>
    <property type="project" value="UniProtKB-UniRule"/>
</dbReference>
<dbReference type="Gene3D" id="1.10.357.10">
    <property type="entry name" value="Tetracycline Repressor, domain 2"/>
    <property type="match status" value="1"/>
</dbReference>
<protein>
    <submittedName>
        <fullName evidence="4">TetR/AcrR family transcriptional regulator</fullName>
    </submittedName>
</protein>
<feature type="DNA-binding region" description="H-T-H motif" evidence="2">
    <location>
        <begin position="31"/>
        <end position="50"/>
    </location>
</feature>
<keyword evidence="1 2" id="KW-0238">DNA-binding</keyword>
<dbReference type="InterPro" id="IPR001647">
    <property type="entry name" value="HTH_TetR"/>
</dbReference>
<proteinExistence type="predicted"/>
<dbReference type="SUPFAM" id="SSF46689">
    <property type="entry name" value="Homeodomain-like"/>
    <property type="match status" value="1"/>
</dbReference>
<organism evidence="4 5">
    <name type="scientific">Candidatus Lachnoclostridium stercorigallinarum</name>
    <dbReference type="NCBI Taxonomy" id="2838634"/>
    <lineage>
        <taxon>Bacteria</taxon>
        <taxon>Bacillati</taxon>
        <taxon>Bacillota</taxon>
        <taxon>Clostridia</taxon>
        <taxon>Lachnospirales</taxon>
        <taxon>Lachnospiraceae</taxon>
    </lineage>
</organism>
<dbReference type="PRINTS" id="PR00455">
    <property type="entry name" value="HTHTETR"/>
</dbReference>
<dbReference type="SUPFAM" id="SSF48498">
    <property type="entry name" value="Tetracyclin repressor-like, C-terminal domain"/>
    <property type="match status" value="1"/>
</dbReference>
<comment type="caution">
    <text evidence="4">The sequence shown here is derived from an EMBL/GenBank/DDBJ whole genome shotgun (WGS) entry which is preliminary data.</text>
</comment>
<dbReference type="AlphaFoldDB" id="A0A9D2K6J4"/>
<dbReference type="InterPro" id="IPR009057">
    <property type="entry name" value="Homeodomain-like_sf"/>
</dbReference>
<evidence type="ECO:0000313" key="4">
    <source>
        <dbReference type="EMBL" id="HIZ79553.1"/>
    </source>
</evidence>
<dbReference type="Pfam" id="PF00440">
    <property type="entry name" value="TetR_N"/>
    <property type="match status" value="1"/>
</dbReference>
<reference evidence="4" key="1">
    <citation type="journal article" date="2021" name="PeerJ">
        <title>Extensive microbial diversity within the chicken gut microbiome revealed by metagenomics and culture.</title>
        <authorList>
            <person name="Gilroy R."/>
            <person name="Ravi A."/>
            <person name="Getino M."/>
            <person name="Pursley I."/>
            <person name="Horton D.L."/>
            <person name="Alikhan N.F."/>
            <person name="Baker D."/>
            <person name="Gharbi K."/>
            <person name="Hall N."/>
            <person name="Watson M."/>
            <person name="Adriaenssens E.M."/>
            <person name="Foster-Nyarko E."/>
            <person name="Jarju S."/>
            <person name="Secka A."/>
            <person name="Antonio M."/>
            <person name="Oren A."/>
            <person name="Chaudhuri R.R."/>
            <person name="La Ragione R."/>
            <person name="Hildebrand F."/>
            <person name="Pallen M.J."/>
        </authorList>
    </citation>
    <scope>NUCLEOTIDE SEQUENCE</scope>
    <source>
        <strain evidence="4">ChiBcec1-1093</strain>
    </source>
</reference>
<evidence type="ECO:0000259" key="3">
    <source>
        <dbReference type="PROSITE" id="PS50977"/>
    </source>
</evidence>
<dbReference type="GO" id="GO:0006355">
    <property type="term" value="P:regulation of DNA-templated transcription"/>
    <property type="evidence" value="ECO:0007669"/>
    <property type="project" value="UniProtKB-ARBA"/>
</dbReference>
<dbReference type="Proteomes" id="UP000824101">
    <property type="component" value="Unassembled WGS sequence"/>
</dbReference>
<reference evidence="4" key="2">
    <citation type="submission" date="2021-04" db="EMBL/GenBank/DDBJ databases">
        <authorList>
            <person name="Gilroy R."/>
        </authorList>
    </citation>
    <scope>NUCLEOTIDE SEQUENCE</scope>
    <source>
        <strain evidence="4">ChiBcec1-1093</strain>
    </source>
</reference>
<dbReference type="PROSITE" id="PS50977">
    <property type="entry name" value="HTH_TETR_2"/>
    <property type="match status" value="1"/>
</dbReference>
<evidence type="ECO:0000256" key="1">
    <source>
        <dbReference type="ARBA" id="ARBA00023125"/>
    </source>
</evidence>
<dbReference type="PANTHER" id="PTHR30328:SF54">
    <property type="entry name" value="HTH-TYPE TRANSCRIPTIONAL REPRESSOR SCO4008"/>
    <property type="match status" value="1"/>
</dbReference>
<dbReference type="InterPro" id="IPR050109">
    <property type="entry name" value="HTH-type_TetR-like_transc_reg"/>
</dbReference>
<evidence type="ECO:0000256" key="2">
    <source>
        <dbReference type="PROSITE-ProRule" id="PRU00335"/>
    </source>
</evidence>
<sequence>MTQEERQKRSKETIYQAALEEFGANGYDHVTMESICSRHRISKGMMYHYYSSRDELFLLCVERTFSDLKTYIEQNGDQLAEKPPLDAIRDFFLLREGYFQLHPQQKMIFETAMLHPPRHLGEEIRSLRAPIRSLNRQFISRLIKRMSLRPGLDPDKAARYLEEAQSFLQNSLKSYQEHGDETDISSMLEIVEELLDMILFGVFQPGNPSD</sequence>